<evidence type="ECO:0000313" key="10">
    <source>
        <dbReference type="EMBL" id="KAB1441081.1"/>
    </source>
</evidence>
<dbReference type="InterPro" id="IPR050330">
    <property type="entry name" value="Bact_OuterMem_StrucFunc"/>
</dbReference>
<sequence length="254" mass="28381">MAKDIEEIIEKKEPAPPPPEEGLPPWMATFADMVTLLLCFFVLLLSFANQNVEKFRDALGSIQGAFGVHEIRAKSEDMALVNTSSDAKKAVAKISHNERVFLGVIMRIKSLFENEDVDIREGTGVTSDRDGVVFNTRVGLLFEPNSARLKPEASSVLDKIVKVLKDYKLNLVVRGHSDDTPVHTKAYPSNWELSAARAAVALNYILKKGGFPISRAKAVGYADTRPIAPNDTPENRFRNQRVEFYLHMPQRDAW</sequence>
<keyword evidence="10" id="KW-0282">Flagellum</keyword>
<dbReference type="CDD" id="cd07185">
    <property type="entry name" value="OmpA_C-like"/>
    <property type="match status" value="1"/>
</dbReference>
<keyword evidence="11" id="KW-1185">Reference proteome</keyword>
<evidence type="ECO:0000256" key="4">
    <source>
        <dbReference type="ARBA" id="ARBA00022692"/>
    </source>
</evidence>
<dbReference type="InterPro" id="IPR036737">
    <property type="entry name" value="OmpA-like_sf"/>
</dbReference>
<keyword evidence="3" id="KW-1003">Cell membrane</keyword>
<reference evidence="10 11" key="1">
    <citation type="journal article" date="2017" name="Int. J. Syst. Evol. Microbiol.">
        <title>Desulfovibrio senegalensis sp. nov., a mesophilic sulfate reducer isolated from marine sediment.</title>
        <authorList>
            <person name="Thioye A."/>
            <person name="Gam Z.B.A."/>
            <person name="Mbengue M."/>
            <person name="Cayol J.L."/>
            <person name="Joseph-Bartoli M."/>
            <person name="Toure-Kane C."/>
            <person name="Labat M."/>
        </authorList>
    </citation>
    <scope>NUCLEOTIDE SEQUENCE [LARGE SCALE GENOMIC DNA]</scope>
    <source>
        <strain evidence="10 11">DSM 101509</strain>
    </source>
</reference>
<keyword evidence="5 8" id="KW-1133">Transmembrane helix</keyword>
<feature type="domain" description="OmpA-like" evidence="9">
    <location>
        <begin position="129"/>
        <end position="250"/>
    </location>
</feature>
<comment type="similarity">
    <text evidence="2">Belongs to the MotB family.</text>
</comment>
<comment type="caution">
    <text evidence="10">The sequence shown here is derived from an EMBL/GenBank/DDBJ whole genome shotgun (WGS) entry which is preliminary data.</text>
</comment>
<dbReference type="Gene3D" id="3.30.1330.60">
    <property type="entry name" value="OmpA-like domain"/>
    <property type="match status" value="1"/>
</dbReference>
<evidence type="ECO:0000256" key="3">
    <source>
        <dbReference type="ARBA" id="ARBA00022475"/>
    </source>
</evidence>
<dbReference type="PANTHER" id="PTHR30329">
    <property type="entry name" value="STATOR ELEMENT OF FLAGELLAR MOTOR COMPLEX"/>
    <property type="match status" value="1"/>
</dbReference>
<proteinExistence type="inferred from homology"/>
<keyword evidence="10" id="KW-0969">Cilium</keyword>
<keyword evidence="10" id="KW-0966">Cell projection</keyword>
<dbReference type="EMBL" id="WAIE01000005">
    <property type="protein sequence ID" value="KAB1441081.1"/>
    <property type="molecule type" value="Genomic_DNA"/>
</dbReference>
<dbReference type="Pfam" id="PF13677">
    <property type="entry name" value="MotB_plug"/>
    <property type="match status" value="1"/>
</dbReference>
<evidence type="ECO:0000259" key="9">
    <source>
        <dbReference type="PROSITE" id="PS51123"/>
    </source>
</evidence>
<feature type="transmembrane region" description="Helical" evidence="8">
    <location>
        <begin position="26"/>
        <end position="47"/>
    </location>
</feature>
<protein>
    <submittedName>
        <fullName evidence="10">Flagellar motor protein MotB</fullName>
    </submittedName>
</protein>
<evidence type="ECO:0000256" key="5">
    <source>
        <dbReference type="ARBA" id="ARBA00022989"/>
    </source>
</evidence>
<evidence type="ECO:0000313" key="11">
    <source>
        <dbReference type="Proteomes" id="UP000438699"/>
    </source>
</evidence>
<evidence type="ECO:0000256" key="7">
    <source>
        <dbReference type="PROSITE-ProRule" id="PRU00473"/>
    </source>
</evidence>
<evidence type="ECO:0000256" key="2">
    <source>
        <dbReference type="ARBA" id="ARBA00008914"/>
    </source>
</evidence>
<dbReference type="PANTHER" id="PTHR30329:SF21">
    <property type="entry name" value="LIPOPROTEIN YIAD-RELATED"/>
    <property type="match status" value="1"/>
</dbReference>
<evidence type="ECO:0000256" key="1">
    <source>
        <dbReference type="ARBA" id="ARBA00004162"/>
    </source>
</evidence>
<keyword evidence="4 8" id="KW-0812">Transmembrane</keyword>
<dbReference type="Proteomes" id="UP000438699">
    <property type="component" value="Unassembled WGS sequence"/>
</dbReference>
<evidence type="ECO:0000256" key="8">
    <source>
        <dbReference type="SAM" id="Phobius"/>
    </source>
</evidence>
<dbReference type="InterPro" id="IPR006665">
    <property type="entry name" value="OmpA-like"/>
</dbReference>
<gene>
    <name evidence="10" type="ORF">F8A88_11640</name>
</gene>
<dbReference type="AlphaFoldDB" id="A0A6N6MZF0"/>
<organism evidence="10 11">
    <name type="scientific">Pseudodesulfovibrio senegalensis</name>
    <dbReference type="NCBI Taxonomy" id="1721087"/>
    <lineage>
        <taxon>Bacteria</taxon>
        <taxon>Pseudomonadati</taxon>
        <taxon>Thermodesulfobacteriota</taxon>
        <taxon>Desulfovibrionia</taxon>
        <taxon>Desulfovibrionales</taxon>
        <taxon>Desulfovibrionaceae</taxon>
    </lineage>
</organism>
<comment type="subcellular location">
    <subcellularLocation>
        <location evidence="1">Cell membrane</location>
        <topology evidence="1">Single-pass membrane protein</topology>
    </subcellularLocation>
</comment>
<dbReference type="InterPro" id="IPR025713">
    <property type="entry name" value="MotB-like_N_dom"/>
</dbReference>
<name>A0A6N6MZF0_9BACT</name>
<dbReference type="Pfam" id="PF00691">
    <property type="entry name" value="OmpA"/>
    <property type="match status" value="1"/>
</dbReference>
<dbReference type="SUPFAM" id="SSF103088">
    <property type="entry name" value="OmpA-like"/>
    <property type="match status" value="1"/>
</dbReference>
<accession>A0A6N6MZF0</accession>
<dbReference type="PROSITE" id="PS51123">
    <property type="entry name" value="OMPA_2"/>
    <property type="match status" value="1"/>
</dbReference>
<dbReference type="OrthoDB" id="9783110at2"/>
<dbReference type="GO" id="GO:0005886">
    <property type="term" value="C:plasma membrane"/>
    <property type="evidence" value="ECO:0007669"/>
    <property type="project" value="UniProtKB-SubCell"/>
</dbReference>
<evidence type="ECO:0000256" key="6">
    <source>
        <dbReference type="ARBA" id="ARBA00023136"/>
    </source>
</evidence>
<dbReference type="RefSeq" id="WP_151151336.1">
    <property type="nucleotide sequence ID" value="NZ_WAIE01000005.1"/>
</dbReference>
<keyword evidence="6 7" id="KW-0472">Membrane</keyword>